<dbReference type="AlphaFoldDB" id="A0A402A3K1"/>
<sequence>MSEQFDSFNEPERDQRDQYNQSAGFGDEVEDDEQWDTGFHVDQDGNVMSPEQYQGQQQGPVKQNPVPPNQSESEQYETSVDPKQQQSRQGQTQQQGKRQPQQNWDPYDDVGPTDPYNEGGLEL</sequence>
<comment type="caution">
    <text evidence="2">The sequence shown here is derived from an EMBL/GenBank/DDBJ whole genome shotgun (WGS) entry which is preliminary data.</text>
</comment>
<evidence type="ECO:0000313" key="2">
    <source>
        <dbReference type="EMBL" id="GCE13615.1"/>
    </source>
</evidence>
<dbReference type="Proteomes" id="UP000287352">
    <property type="component" value="Unassembled WGS sequence"/>
</dbReference>
<dbReference type="RefSeq" id="WP_126581126.1">
    <property type="nucleotide sequence ID" value="NZ_BIFR01000001.1"/>
</dbReference>
<organism evidence="2 3">
    <name type="scientific">Tengunoibacter tsumagoiensis</name>
    <dbReference type="NCBI Taxonomy" id="2014871"/>
    <lineage>
        <taxon>Bacteria</taxon>
        <taxon>Bacillati</taxon>
        <taxon>Chloroflexota</taxon>
        <taxon>Ktedonobacteria</taxon>
        <taxon>Ktedonobacterales</taxon>
        <taxon>Dictyobacteraceae</taxon>
        <taxon>Tengunoibacter</taxon>
    </lineage>
</organism>
<reference evidence="3" key="1">
    <citation type="submission" date="2018-12" db="EMBL/GenBank/DDBJ databases">
        <title>Tengunoibacter tsumagoiensis gen. nov., sp. nov., Dictyobacter kobayashii sp. nov., D. alpinus sp. nov., and D. joshuensis sp. nov. and description of Dictyobacteraceae fam. nov. within the order Ktedonobacterales isolated from Tengu-no-mugimeshi.</title>
        <authorList>
            <person name="Wang C.M."/>
            <person name="Zheng Y."/>
            <person name="Sakai Y."/>
            <person name="Toyoda A."/>
            <person name="Minakuchi Y."/>
            <person name="Abe K."/>
            <person name="Yokota A."/>
            <person name="Yabe S."/>
        </authorList>
    </citation>
    <scope>NUCLEOTIDE SEQUENCE [LARGE SCALE GENOMIC DNA]</scope>
    <source>
        <strain evidence="3">Uno3</strain>
    </source>
</reference>
<feature type="compositionally biased region" description="Low complexity" evidence="1">
    <location>
        <begin position="50"/>
        <end position="64"/>
    </location>
</feature>
<name>A0A402A3K1_9CHLR</name>
<keyword evidence="3" id="KW-1185">Reference proteome</keyword>
<gene>
    <name evidence="2" type="ORF">KTT_34740</name>
</gene>
<evidence type="ECO:0000313" key="3">
    <source>
        <dbReference type="Proteomes" id="UP000287352"/>
    </source>
</evidence>
<protein>
    <submittedName>
        <fullName evidence="2">Uncharacterized protein</fullName>
    </submittedName>
</protein>
<evidence type="ECO:0000256" key="1">
    <source>
        <dbReference type="SAM" id="MobiDB-lite"/>
    </source>
</evidence>
<feature type="region of interest" description="Disordered" evidence="1">
    <location>
        <begin position="1"/>
        <end position="123"/>
    </location>
</feature>
<dbReference type="EMBL" id="BIFR01000001">
    <property type="protein sequence ID" value="GCE13615.1"/>
    <property type="molecule type" value="Genomic_DNA"/>
</dbReference>
<proteinExistence type="predicted"/>
<accession>A0A402A3K1</accession>
<feature type="compositionally biased region" description="Low complexity" evidence="1">
    <location>
        <begin position="82"/>
        <end position="102"/>
    </location>
</feature>